<dbReference type="InterPro" id="IPR023299">
    <property type="entry name" value="ATPase_P-typ_cyto_dom_N"/>
</dbReference>
<comment type="caution">
    <text evidence="5">The sequence shown here is derived from an EMBL/GenBank/DDBJ whole genome shotgun (WGS) entry which is preliminary data.</text>
</comment>
<proteinExistence type="predicted"/>
<dbReference type="PROSITE" id="PS00154">
    <property type="entry name" value="ATPASE_E1_E2"/>
    <property type="match status" value="1"/>
</dbReference>
<name>A0A448WW35_9PLAT</name>
<organism evidence="5 6">
    <name type="scientific">Protopolystoma xenopodis</name>
    <dbReference type="NCBI Taxonomy" id="117903"/>
    <lineage>
        <taxon>Eukaryota</taxon>
        <taxon>Metazoa</taxon>
        <taxon>Spiralia</taxon>
        <taxon>Lophotrochozoa</taxon>
        <taxon>Platyhelminthes</taxon>
        <taxon>Monogenea</taxon>
        <taxon>Polyopisthocotylea</taxon>
        <taxon>Polystomatidea</taxon>
        <taxon>Polystomatidae</taxon>
        <taxon>Protopolystoma</taxon>
    </lineage>
</organism>
<evidence type="ECO:0000256" key="4">
    <source>
        <dbReference type="ARBA" id="ARBA00023136"/>
    </source>
</evidence>
<keyword evidence="4" id="KW-0472">Membrane</keyword>
<evidence type="ECO:0000256" key="1">
    <source>
        <dbReference type="ARBA" id="ARBA00004370"/>
    </source>
</evidence>
<comment type="subcellular location">
    <subcellularLocation>
        <location evidence="1">Membrane</location>
    </subcellularLocation>
</comment>
<sequence>MKSCVNVICSDKTGTMTRNEMTVTLAVTANLEQVAFEPVHSNSTIFSKNSHIAISDSASNLGHIGASPSASSKSSSHSLSSYRNDNLTTMFRSVSNKGPPYKSLENEDISAGQDYSLGAYSPEVLKLIEVSCDLVHGN</sequence>
<dbReference type="Gene3D" id="3.40.1110.10">
    <property type="entry name" value="Calcium-transporting ATPase, cytoplasmic domain N"/>
    <property type="match status" value="1"/>
</dbReference>
<evidence type="ECO:0000256" key="3">
    <source>
        <dbReference type="ARBA" id="ARBA00022989"/>
    </source>
</evidence>
<protein>
    <recommendedName>
        <fullName evidence="7">Cation-transporting P-type ATPase C-terminal domain-containing protein</fullName>
    </recommendedName>
</protein>
<keyword evidence="2" id="KW-0812">Transmembrane</keyword>
<evidence type="ECO:0000256" key="2">
    <source>
        <dbReference type="ARBA" id="ARBA00022692"/>
    </source>
</evidence>
<dbReference type="Gene3D" id="3.40.50.1000">
    <property type="entry name" value="HAD superfamily/HAD-like"/>
    <property type="match status" value="1"/>
</dbReference>
<dbReference type="GO" id="GO:0000166">
    <property type="term" value="F:nucleotide binding"/>
    <property type="evidence" value="ECO:0007669"/>
    <property type="project" value="InterPro"/>
</dbReference>
<dbReference type="InterPro" id="IPR018303">
    <property type="entry name" value="ATPase_P-typ_P_site"/>
</dbReference>
<dbReference type="Proteomes" id="UP000784294">
    <property type="component" value="Unassembled WGS sequence"/>
</dbReference>
<reference evidence="5" key="1">
    <citation type="submission" date="2018-11" db="EMBL/GenBank/DDBJ databases">
        <authorList>
            <consortium name="Pathogen Informatics"/>
        </authorList>
    </citation>
    <scope>NUCLEOTIDE SEQUENCE</scope>
</reference>
<evidence type="ECO:0008006" key="7">
    <source>
        <dbReference type="Google" id="ProtNLM"/>
    </source>
</evidence>
<gene>
    <name evidence="5" type="ORF">PXEA_LOCUS15105</name>
</gene>
<keyword evidence="6" id="KW-1185">Reference proteome</keyword>
<dbReference type="InterPro" id="IPR023214">
    <property type="entry name" value="HAD_sf"/>
</dbReference>
<dbReference type="GO" id="GO:0016020">
    <property type="term" value="C:membrane"/>
    <property type="evidence" value="ECO:0007669"/>
    <property type="project" value="UniProtKB-SubCell"/>
</dbReference>
<evidence type="ECO:0000313" key="5">
    <source>
        <dbReference type="EMBL" id="VEL21665.1"/>
    </source>
</evidence>
<evidence type="ECO:0000313" key="6">
    <source>
        <dbReference type="Proteomes" id="UP000784294"/>
    </source>
</evidence>
<dbReference type="EMBL" id="CAAALY010052477">
    <property type="protein sequence ID" value="VEL21665.1"/>
    <property type="molecule type" value="Genomic_DNA"/>
</dbReference>
<dbReference type="OrthoDB" id="3352408at2759"/>
<keyword evidence="3" id="KW-1133">Transmembrane helix</keyword>
<accession>A0A448WW35</accession>
<dbReference type="AlphaFoldDB" id="A0A448WW35"/>